<dbReference type="InParanoid" id="A0A165DDZ1"/>
<sequence>MPFELLSQIVRYLLKDSAAVKAFSQTCHSWNAAGKPALFHAVTLDSVERLEELCSLTDNNPAIATWIHEIHLNCDALYGEAEDASPALIFAFVDILQGKLENLQTLALNNLSSFRGYASRDFFNKLSQFSTVTSLTFRRCTLPVDVWNPLISSFPHLSDLHVHSLSFNHSSEGIWVELQNFPRCSRIPPITSFRCHSVNRDMHMRLFGRWFQESMHSPTLRTVSIYIFHHWELEELGQFLRWLGDSLENLEILFLTMKGQALSYSAIKRCMKLSTCTQIRTLRLHDPGHRSVHFFLLCVPAANLRRMDFTLTFYRPELLKSTVDCAQLDAMLTGKTYRGLETVCFTYVGPLSRDMVEREVRSRFPKLSKRVVIQVEMQKREPLRSTEVRRRFVN</sequence>
<keyword evidence="2" id="KW-1185">Reference proteome</keyword>
<evidence type="ECO:0000313" key="2">
    <source>
        <dbReference type="Proteomes" id="UP000076871"/>
    </source>
</evidence>
<dbReference type="Proteomes" id="UP000076871">
    <property type="component" value="Unassembled WGS sequence"/>
</dbReference>
<proteinExistence type="predicted"/>
<dbReference type="RefSeq" id="XP_040762409.1">
    <property type="nucleotide sequence ID" value="XM_040909306.1"/>
</dbReference>
<organism evidence="1 2">
    <name type="scientific">Laetiporus sulphureus 93-53</name>
    <dbReference type="NCBI Taxonomy" id="1314785"/>
    <lineage>
        <taxon>Eukaryota</taxon>
        <taxon>Fungi</taxon>
        <taxon>Dikarya</taxon>
        <taxon>Basidiomycota</taxon>
        <taxon>Agaricomycotina</taxon>
        <taxon>Agaricomycetes</taxon>
        <taxon>Polyporales</taxon>
        <taxon>Laetiporus</taxon>
    </lineage>
</organism>
<protein>
    <recommendedName>
        <fullName evidence="3">F-box domain-containing protein</fullName>
    </recommendedName>
</protein>
<dbReference type="GeneID" id="63826335"/>
<gene>
    <name evidence="1" type="ORF">LAESUDRAFT_727847</name>
</gene>
<dbReference type="AlphaFoldDB" id="A0A165DDZ1"/>
<reference evidence="1 2" key="1">
    <citation type="journal article" date="2016" name="Mol. Biol. Evol.">
        <title>Comparative Genomics of Early-Diverging Mushroom-Forming Fungi Provides Insights into the Origins of Lignocellulose Decay Capabilities.</title>
        <authorList>
            <person name="Nagy L.G."/>
            <person name="Riley R."/>
            <person name="Tritt A."/>
            <person name="Adam C."/>
            <person name="Daum C."/>
            <person name="Floudas D."/>
            <person name="Sun H."/>
            <person name="Yadav J.S."/>
            <person name="Pangilinan J."/>
            <person name="Larsson K.H."/>
            <person name="Matsuura K."/>
            <person name="Barry K."/>
            <person name="Labutti K."/>
            <person name="Kuo R."/>
            <person name="Ohm R.A."/>
            <person name="Bhattacharya S.S."/>
            <person name="Shirouzu T."/>
            <person name="Yoshinaga Y."/>
            <person name="Martin F.M."/>
            <person name="Grigoriev I.V."/>
            <person name="Hibbett D.S."/>
        </authorList>
    </citation>
    <scope>NUCLEOTIDE SEQUENCE [LARGE SCALE GENOMIC DNA]</scope>
    <source>
        <strain evidence="1 2">93-53</strain>
    </source>
</reference>
<name>A0A165DDZ1_9APHY</name>
<dbReference type="OrthoDB" id="2159328at2759"/>
<accession>A0A165DDZ1</accession>
<evidence type="ECO:0008006" key="3">
    <source>
        <dbReference type="Google" id="ProtNLM"/>
    </source>
</evidence>
<dbReference type="SUPFAM" id="SSF52047">
    <property type="entry name" value="RNI-like"/>
    <property type="match status" value="1"/>
</dbReference>
<dbReference type="Gene3D" id="3.80.10.10">
    <property type="entry name" value="Ribonuclease Inhibitor"/>
    <property type="match status" value="1"/>
</dbReference>
<dbReference type="InterPro" id="IPR032675">
    <property type="entry name" value="LRR_dom_sf"/>
</dbReference>
<evidence type="ECO:0000313" key="1">
    <source>
        <dbReference type="EMBL" id="KZT04669.1"/>
    </source>
</evidence>
<dbReference type="EMBL" id="KV427635">
    <property type="protein sequence ID" value="KZT04669.1"/>
    <property type="molecule type" value="Genomic_DNA"/>
</dbReference>